<dbReference type="KEGG" id="ssl:SS1G_05492"/>
<keyword evidence="2" id="KW-1185">Reference proteome</keyword>
<dbReference type="InParanoid" id="A7EJJ9"/>
<name>A7EJJ9_SCLS1</name>
<gene>
    <name evidence="1" type="ORF">SS1G_05492</name>
</gene>
<evidence type="ECO:0000313" key="1">
    <source>
        <dbReference type="EMBL" id="EDO03015.1"/>
    </source>
</evidence>
<organism evidence="1 2">
    <name type="scientific">Sclerotinia sclerotiorum (strain ATCC 18683 / 1980 / Ss-1)</name>
    <name type="common">White mold</name>
    <name type="synonym">Whetzelinia sclerotiorum</name>
    <dbReference type="NCBI Taxonomy" id="665079"/>
    <lineage>
        <taxon>Eukaryota</taxon>
        <taxon>Fungi</taxon>
        <taxon>Dikarya</taxon>
        <taxon>Ascomycota</taxon>
        <taxon>Pezizomycotina</taxon>
        <taxon>Leotiomycetes</taxon>
        <taxon>Helotiales</taxon>
        <taxon>Sclerotiniaceae</taxon>
        <taxon>Sclerotinia</taxon>
    </lineage>
</organism>
<proteinExistence type="predicted"/>
<evidence type="ECO:0000313" key="2">
    <source>
        <dbReference type="Proteomes" id="UP000001312"/>
    </source>
</evidence>
<dbReference type="HOGENOM" id="CLU_2813962_0_0_1"/>
<sequence length="67" mass="7459">MGILLPIPVTSVKKITAETILDLCTSVLRVISDKKLQWNIFNFQLLSKPQISSTAIESDQLSNVATW</sequence>
<dbReference type="GeneID" id="5489861"/>
<reference evidence="2" key="1">
    <citation type="journal article" date="2011" name="PLoS Genet.">
        <title>Genomic analysis of the necrotrophic fungal pathogens Sclerotinia sclerotiorum and Botrytis cinerea.</title>
        <authorList>
            <person name="Amselem J."/>
            <person name="Cuomo C.A."/>
            <person name="van Kan J.A."/>
            <person name="Viaud M."/>
            <person name="Benito E.P."/>
            <person name="Couloux A."/>
            <person name="Coutinho P.M."/>
            <person name="de Vries R.P."/>
            <person name="Dyer P.S."/>
            <person name="Fillinger S."/>
            <person name="Fournier E."/>
            <person name="Gout L."/>
            <person name="Hahn M."/>
            <person name="Kohn L."/>
            <person name="Lapalu N."/>
            <person name="Plummer K.M."/>
            <person name="Pradier J.M."/>
            <person name="Quevillon E."/>
            <person name="Sharon A."/>
            <person name="Simon A."/>
            <person name="ten Have A."/>
            <person name="Tudzynski B."/>
            <person name="Tudzynski P."/>
            <person name="Wincker P."/>
            <person name="Andrew M."/>
            <person name="Anthouard V."/>
            <person name="Beever R.E."/>
            <person name="Beffa R."/>
            <person name="Benoit I."/>
            <person name="Bouzid O."/>
            <person name="Brault B."/>
            <person name="Chen Z."/>
            <person name="Choquer M."/>
            <person name="Collemare J."/>
            <person name="Cotton P."/>
            <person name="Danchin E.G."/>
            <person name="Da Silva C."/>
            <person name="Gautier A."/>
            <person name="Giraud C."/>
            <person name="Giraud T."/>
            <person name="Gonzalez C."/>
            <person name="Grossetete S."/>
            <person name="Guldener U."/>
            <person name="Henrissat B."/>
            <person name="Howlett B.J."/>
            <person name="Kodira C."/>
            <person name="Kretschmer M."/>
            <person name="Lappartient A."/>
            <person name="Leroch M."/>
            <person name="Levis C."/>
            <person name="Mauceli E."/>
            <person name="Neuveglise C."/>
            <person name="Oeser B."/>
            <person name="Pearson M."/>
            <person name="Poulain J."/>
            <person name="Poussereau N."/>
            <person name="Quesneville H."/>
            <person name="Rascle C."/>
            <person name="Schumacher J."/>
            <person name="Segurens B."/>
            <person name="Sexton A."/>
            <person name="Silva E."/>
            <person name="Sirven C."/>
            <person name="Soanes D.M."/>
            <person name="Talbot N.J."/>
            <person name="Templeton M."/>
            <person name="Yandava C."/>
            <person name="Yarden O."/>
            <person name="Zeng Q."/>
            <person name="Rollins J.A."/>
            <person name="Lebrun M.H."/>
            <person name="Dickman M."/>
        </authorList>
    </citation>
    <scope>NUCLEOTIDE SEQUENCE [LARGE SCALE GENOMIC DNA]</scope>
    <source>
        <strain evidence="2">ATCC 18683 / 1980 / Ss-1</strain>
    </source>
</reference>
<dbReference type="RefSeq" id="XP_001594064.1">
    <property type="nucleotide sequence ID" value="XM_001594014.1"/>
</dbReference>
<protein>
    <submittedName>
        <fullName evidence="1">Uncharacterized protein</fullName>
    </submittedName>
</protein>
<dbReference type="AlphaFoldDB" id="A7EJJ9"/>
<dbReference type="Proteomes" id="UP000001312">
    <property type="component" value="Unassembled WGS sequence"/>
</dbReference>
<accession>A7EJJ9</accession>
<dbReference type="EMBL" id="CH476626">
    <property type="protein sequence ID" value="EDO03015.1"/>
    <property type="molecule type" value="Genomic_DNA"/>
</dbReference>